<dbReference type="EMBL" id="AQQV01000004">
    <property type="protein sequence ID" value="ORE85420.1"/>
    <property type="molecule type" value="Genomic_DNA"/>
</dbReference>
<evidence type="ECO:0000256" key="1">
    <source>
        <dbReference type="SAM" id="SignalP"/>
    </source>
</evidence>
<dbReference type="AlphaFoldDB" id="A0A1Y1SAG5"/>
<organism evidence="2 3">
    <name type="scientific">Oceanococcus atlanticus</name>
    <dbReference type="NCBI Taxonomy" id="1317117"/>
    <lineage>
        <taxon>Bacteria</taxon>
        <taxon>Pseudomonadati</taxon>
        <taxon>Pseudomonadota</taxon>
        <taxon>Gammaproteobacteria</taxon>
        <taxon>Chromatiales</taxon>
        <taxon>Oceanococcaceae</taxon>
        <taxon>Oceanococcus</taxon>
    </lineage>
</organism>
<reference evidence="2 3" key="1">
    <citation type="submission" date="2013-04" db="EMBL/GenBank/DDBJ databases">
        <title>Oceanococcus atlanticus 22II-S10r2 Genome Sequencing.</title>
        <authorList>
            <person name="Lai Q."/>
            <person name="Li G."/>
            <person name="Shao Z."/>
        </authorList>
    </citation>
    <scope>NUCLEOTIDE SEQUENCE [LARGE SCALE GENOMIC DNA]</scope>
    <source>
        <strain evidence="2 3">22II-S10r2</strain>
    </source>
</reference>
<dbReference type="Proteomes" id="UP000192342">
    <property type="component" value="Unassembled WGS sequence"/>
</dbReference>
<sequence>MLKLKAAARHTLLLAGFISGAAHAKNIKWQVDIEGQPPLSGTMVMPSKMGPLTNFNLIGANAMVSFGVKGESPTEPYSAQVLYLDSKLACHRGAGDVQTDEVQLSHEHDKIMISGTIGCRKGDGEVVMHPIAGWFFK</sequence>
<proteinExistence type="predicted"/>
<evidence type="ECO:0000313" key="3">
    <source>
        <dbReference type="Proteomes" id="UP000192342"/>
    </source>
</evidence>
<gene>
    <name evidence="2" type="ORF">ATO7_14398</name>
</gene>
<name>A0A1Y1SAG5_9GAMM</name>
<evidence type="ECO:0000313" key="2">
    <source>
        <dbReference type="EMBL" id="ORE85420.1"/>
    </source>
</evidence>
<keyword evidence="1" id="KW-0732">Signal</keyword>
<protein>
    <recommendedName>
        <fullName evidence="4">DUF5666 domain-containing protein</fullName>
    </recommendedName>
</protein>
<dbReference type="RefSeq" id="WP_083563001.1">
    <property type="nucleotide sequence ID" value="NZ_AQQV01000004.1"/>
</dbReference>
<dbReference type="STRING" id="1317117.ATO7_14398"/>
<feature type="signal peptide" evidence="1">
    <location>
        <begin position="1"/>
        <end position="24"/>
    </location>
</feature>
<accession>A0A1Y1SAG5</accession>
<evidence type="ECO:0008006" key="4">
    <source>
        <dbReference type="Google" id="ProtNLM"/>
    </source>
</evidence>
<feature type="chain" id="PRO_5012282201" description="DUF5666 domain-containing protein" evidence="1">
    <location>
        <begin position="25"/>
        <end position="137"/>
    </location>
</feature>
<comment type="caution">
    <text evidence="2">The sequence shown here is derived from an EMBL/GenBank/DDBJ whole genome shotgun (WGS) entry which is preliminary data.</text>
</comment>
<keyword evidence="3" id="KW-1185">Reference proteome</keyword>